<comment type="caution">
    <text evidence="1">The sequence shown here is derived from an EMBL/GenBank/DDBJ whole genome shotgun (WGS) entry which is preliminary data.</text>
</comment>
<name>A0A644VKX0_9ZZZZ</name>
<dbReference type="SUPFAM" id="SSF52467">
    <property type="entry name" value="DHS-like NAD/FAD-binding domain"/>
    <property type="match status" value="1"/>
</dbReference>
<reference evidence="1" key="1">
    <citation type="submission" date="2019-08" db="EMBL/GenBank/DDBJ databases">
        <authorList>
            <person name="Kucharzyk K."/>
            <person name="Murdoch R.W."/>
            <person name="Higgins S."/>
            <person name="Loffler F."/>
        </authorList>
    </citation>
    <scope>NUCLEOTIDE SEQUENCE</scope>
</reference>
<evidence type="ECO:0000313" key="1">
    <source>
        <dbReference type="EMBL" id="MPL91956.1"/>
    </source>
</evidence>
<dbReference type="AlphaFoldDB" id="A0A644VKX0"/>
<accession>A0A644VKX0</accession>
<dbReference type="EMBL" id="VSSQ01000344">
    <property type="protein sequence ID" value="MPL91956.1"/>
    <property type="molecule type" value="Genomic_DNA"/>
</dbReference>
<proteinExistence type="predicted"/>
<sequence length="401" mass="46353">MEIAKLKTFIQSANVNFLFGSGLSRPYLSTLGDIETWLTELANDNSISVELKQVVKASIYKEYFLKVILPNHTITTAEVYNTVIDNYKSFLIVWNEIINKRANRLLTKQVNIYTTNIDTLVENASEKIQIEFNDGFKGSINQIFDEGNFQKSYSKTSLHFQNVSEIPVFNLLKMHGSINWSTKGDIISNDYKLDAVNKTNIELQKIDSELFIDCTKYDEELKEKVKTYTEIQAEATKLIELKSDLKFNELYKELFDEYDKLTIVNPTKQKFVESVIELHFYELMRMYSNSLEKENSILFVMGFSFADEHIAKITLRAAKTNPTLLVIVFAFDESQEVKYLEILKPVPNNNIFILTPTKFKETNKANESKIEIISKIEKFDLTTINLVFELINSEIPINYGK</sequence>
<protein>
    <submittedName>
        <fullName evidence="1">Uncharacterized protein</fullName>
    </submittedName>
</protein>
<organism evidence="1">
    <name type="scientific">bioreactor metagenome</name>
    <dbReference type="NCBI Taxonomy" id="1076179"/>
    <lineage>
        <taxon>unclassified sequences</taxon>
        <taxon>metagenomes</taxon>
        <taxon>ecological metagenomes</taxon>
    </lineage>
</organism>
<dbReference type="InterPro" id="IPR029035">
    <property type="entry name" value="DHS-like_NAD/FAD-binding_dom"/>
</dbReference>
<gene>
    <name evidence="1" type="ORF">SDC9_38043</name>
</gene>